<evidence type="ECO:0000256" key="1">
    <source>
        <dbReference type="SAM" id="MobiDB-lite"/>
    </source>
</evidence>
<comment type="caution">
    <text evidence="2">The sequence shown here is derived from an EMBL/GenBank/DDBJ whole genome shotgun (WGS) entry which is preliminary data.</text>
</comment>
<dbReference type="AlphaFoldDB" id="A0AAD6ZPP9"/>
<protein>
    <submittedName>
        <fullName evidence="2">Uncharacterized protein</fullName>
    </submittedName>
</protein>
<feature type="region of interest" description="Disordered" evidence="1">
    <location>
        <begin position="1"/>
        <end position="23"/>
    </location>
</feature>
<organism evidence="2 3">
    <name type="scientific">Mycena albidolilacea</name>
    <dbReference type="NCBI Taxonomy" id="1033008"/>
    <lineage>
        <taxon>Eukaryota</taxon>
        <taxon>Fungi</taxon>
        <taxon>Dikarya</taxon>
        <taxon>Basidiomycota</taxon>
        <taxon>Agaricomycotina</taxon>
        <taxon>Agaricomycetes</taxon>
        <taxon>Agaricomycetidae</taxon>
        <taxon>Agaricales</taxon>
        <taxon>Marasmiineae</taxon>
        <taxon>Mycenaceae</taxon>
        <taxon>Mycena</taxon>
    </lineage>
</organism>
<name>A0AAD6ZPP9_9AGAR</name>
<reference evidence="2" key="1">
    <citation type="submission" date="2023-03" db="EMBL/GenBank/DDBJ databases">
        <title>Massive genome expansion in bonnet fungi (Mycena s.s.) driven by repeated elements and novel gene families across ecological guilds.</title>
        <authorList>
            <consortium name="Lawrence Berkeley National Laboratory"/>
            <person name="Harder C.B."/>
            <person name="Miyauchi S."/>
            <person name="Viragh M."/>
            <person name="Kuo A."/>
            <person name="Thoen E."/>
            <person name="Andreopoulos B."/>
            <person name="Lu D."/>
            <person name="Skrede I."/>
            <person name="Drula E."/>
            <person name="Henrissat B."/>
            <person name="Morin E."/>
            <person name="Kohler A."/>
            <person name="Barry K."/>
            <person name="LaButti K."/>
            <person name="Morin E."/>
            <person name="Salamov A."/>
            <person name="Lipzen A."/>
            <person name="Mereny Z."/>
            <person name="Hegedus B."/>
            <person name="Baldrian P."/>
            <person name="Stursova M."/>
            <person name="Weitz H."/>
            <person name="Taylor A."/>
            <person name="Grigoriev I.V."/>
            <person name="Nagy L.G."/>
            <person name="Martin F."/>
            <person name="Kauserud H."/>
        </authorList>
    </citation>
    <scope>NUCLEOTIDE SEQUENCE</scope>
    <source>
        <strain evidence="2">CBHHK002</strain>
    </source>
</reference>
<gene>
    <name evidence="2" type="ORF">DFH08DRAFT_966294</name>
</gene>
<evidence type="ECO:0000313" key="2">
    <source>
        <dbReference type="EMBL" id="KAJ7333473.1"/>
    </source>
</evidence>
<evidence type="ECO:0000313" key="3">
    <source>
        <dbReference type="Proteomes" id="UP001218218"/>
    </source>
</evidence>
<keyword evidence="3" id="KW-1185">Reference proteome</keyword>
<sequence>MAEKSRYVCQPAYDPDPGHETRNVHDASPDGMYYAVVSQHWSGVVTSSKALARQLDNYPDARTFSASTWKALMILWNQDCELNHEHKPWELGDPASFTTRKRPASLVKSAARAVRFDTDAVASMFDFWFEGRQRQAPAPAPASISTTRSRPGSPVKSAGEEDRLFYGVSGHNRIFQSWERAMVVLTETPGADLVFAHDEAGIYAFVRAEAARMLRDSKHI</sequence>
<dbReference type="Proteomes" id="UP001218218">
    <property type="component" value="Unassembled WGS sequence"/>
</dbReference>
<accession>A0AAD6ZPP9</accession>
<feature type="region of interest" description="Disordered" evidence="1">
    <location>
        <begin position="138"/>
        <end position="158"/>
    </location>
</feature>
<dbReference type="EMBL" id="JARIHO010000034">
    <property type="protein sequence ID" value="KAJ7333473.1"/>
    <property type="molecule type" value="Genomic_DNA"/>
</dbReference>
<proteinExistence type="predicted"/>